<dbReference type="GO" id="GO:0005829">
    <property type="term" value="C:cytosol"/>
    <property type="evidence" value="ECO:0007669"/>
    <property type="project" value="TreeGrafter"/>
</dbReference>
<dbReference type="GO" id="GO:0008237">
    <property type="term" value="F:metallopeptidase activity"/>
    <property type="evidence" value="ECO:0007669"/>
    <property type="project" value="InterPro"/>
</dbReference>
<dbReference type="CDD" id="cd20169">
    <property type="entry name" value="Peptidase_M90_mtfA"/>
    <property type="match status" value="1"/>
</dbReference>
<protein>
    <recommendedName>
        <fullName evidence="3">Inner membrane protein</fullName>
    </recommendedName>
</protein>
<dbReference type="Proteomes" id="UP000253831">
    <property type="component" value="Unassembled WGS sequence"/>
</dbReference>
<dbReference type="Gene3D" id="3.40.390.10">
    <property type="entry name" value="Collagenase (Catalytic Domain)"/>
    <property type="match status" value="1"/>
</dbReference>
<evidence type="ECO:0000313" key="1">
    <source>
        <dbReference type="EMBL" id="RDE51490.1"/>
    </source>
</evidence>
<dbReference type="Pfam" id="PF06167">
    <property type="entry name" value="Peptidase_M90"/>
    <property type="match status" value="1"/>
</dbReference>
<dbReference type="InterPro" id="IPR010384">
    <property type="entry name" value="MtfA_fam"/>
</dbReference>
<organism evidence="1 2">
    <name type="scientific">Candidatus Accumulibacter meliphilus</name>
    <dbReference type="NCBI Taxonomy" id="2211374"/>
    <lineage>
        <taxon>Bacteria</taxon>
        <taxon>Pseudomonadati</taxon>
        <taxon>Pseudomonadota</taxon>
        <taxon>Betaproteobacteria</taxon>
        <taxon>Candidatus Accumulibacter</taxon>
    </lineage>
</organism>
<evidence type="ECO:0008006" key="3">
    <source>
        <dbReference type="Google" id="ProtNLM"/>
    </source>
</evidence>
<dbReference type="FunFam" id="3.40.390.10:FF:000012">
    <property type="entry name" value="Protein MtfA"/>
    <property type="match status" value="1"/>
</dbReference>
<proteinExistence type="predicted"/>
<name>A0A369XQ34_9PROT</name>
<dbReference type="PANTHER" id="PTHR30164">
    <property type="entry name" value="MTFA PEPTIDASE"/>
    <property type="match status" value="1"/>
</dbReference>
<dbReference type="PANTHER" id="PTHR30164:SF2">
    <property type="entry name" value="PROTEIN MTFA"/>
    <property type="match status" value="1"/>
</dbReference>
<evidence type="ECO:0000313" key="2">
    <source>
        <dbReference type="Proteomes" id="UP000253831"/>
    </source>
</evidence>
<reference evidence="1 2" key="1">
    <citation type="submission" date="2018-05" db="EMBL/GenBank/DDBJ databases">
        <title>Integrated omic analyses show evidence that a Ca. Accumulibacter phosphatis strain performs denitrification under micro-aerobic conditions.</title>
        <authorList>
            <person name="Camejo P.Y."/>
            <person name="Katherine M.D."/>
            <person name="Daniel N.R."/>
        </authorList>
    </citation>
    <scope>NUCLEOTIDE SEQUENCE [LARGE SCALE GENOMIC DNA]</scope>
    <source>
        <strain evidence="1">UW-LDO-IC</strain>
    </source>
</reference>
<comment type="caution">
    <text evidence="1">The sequence shown here is derived from an EMBL/GenBank/DDBJ whole genome shotgun (WGS) entry which is preliminary data.</text>
</comment>
<gene>
    <name evidence="1" type="ORF">DVS81_06090</name>
</gene>
<accession>A0A369XQ34</accession>
<dbReference type="Gene3D" id="1.10.472.150">
    <property type="entry name" value="Glucose-regulated metallo-peptidase M90, N-terminal domain"/>
    <property type="match status" value="1"/>
</dbReference>
<dbReference type="AlphaFoldDB" id="A0A369XQ34"/>
<dbReference type="RefSeq" id="WP_332354654.1">
    <property type="nucleotide sequence ID" value="NZ_JAZKTZ010000005.1"/>
</dbReference>
<sequence length="262" mass="29170">MIGKLIGWLRKQPQTAEIPDALWQEIVSALPFLRALDADEQQRLRALAQEFLAEKEFTVAGGLQLSDEICVSIAAQGCLPILELGLDYFRGWVGIVVYPDEFVIPRSVEDEFGVVHEYQELASGEAWAGGPLLISWRDAQMAGAGYNVVIHEFAHKLDMLSGEANGVPALPPEISRADWQQILLASYEDFCAQVDEAEASAQDTVFDPYAAENPSEFFAVMSEAFFEMPEVLRAQYPAFYEQLAAFYRQDPAARMPTASRLQ</sequence>
<dbReference type="InterPro" id="IPR024079">
    <property type="entry name" value="MetalloPept_cat_dom_sf"/>
</dbReference>
<dbReference type="InterPro" id="IPR042252">
    <property type="entry name" value="MtfA_N"/>
</dbReference>
<dbReference type="GO" id="GO:0004177">
    <property type="term" value="F:aminopeptidase activity"/>
    <property type="evidence" value="ECO:0007669"/>
    <property type="project" value="TreeGrafter"/>
</dbReference>
<dbReference type="EMBL" id="QPGA01000007">
    <property type="protein sequence ID" value="RDE51490.1"/>
    <property type="molecule type" value="Genomic_DNA"/>
</dbReference>
<dbReference type="SUPFAM" id="SSF55486">
    <property type="entry name" value="Metalloproteases ('zincins'), catalytic domain"/>
    <property type="match status" value="1"/>
</dbReference>